<evidence type="ECO:0000313" key="3">
    <source>
        <dbReference type="Proteomes" id="UP000076798"/>
    </source>
</evidence>
<feature type="compositionally biased region" description="Basic and acidic residues" evidence="1">
    <location>
        <begin position="697"/>
        <end position="708"/>
    </location>
</feature>
<proteinExistence type="predicted"/>
<dbReference type="InterPro" id="IPR053354">
    <property type="entry name" value="MGDG_epimerase"/>
</dbReference>
<dbReference type="STRING" id="1314776.A0A165XU30"/>
<accession>A0A165XU30</accession>
<gene>
    <name evidence="2" type="ORF">SISSUDRAFT_1055374</name>
</gene>
<protein>
    <submittedName>
        <fullName evidence="2">Uncharacterized protein</fullName>
    </submittedName>
</protein>
<dbReference type="PANTHER" id="PTHR43558:SF6">
    <property type="entry name" value="REDUCTASE, PUTATIVE (AFU_ORTHOLOGUE AFUA_3G10540)-RELATED"/>
    <property type="match status" value="1"/>
</dbReference>
<name>A0A165XU30_9AGAM</name>
<evidence type="ECO:0000256" key="1">
    <source>
        <dbReference type="SAM" id="MobiDB-lite"/>
    </source>
</evidence>
<feature type="region of interest" description="Disordered" evidence="1">
    <location>
        <begin position="690"/>
        <end position="718"/>
    </location>
</feature>
<dbReference type="PANTHER" id="PTHR43558">
    <property type="entry name" value="REDUCTASE, PUTATIVE (AFU_ORTHOLOGUE AFUA_3G10540)-RELATED"/>
    <property type="match status" value="1"/>
</dbReference>
<dbReference type="OrthoDB" id="539213at2759"/>
<evidence type="ECO:0000313" key="2">
    <source>
        <dbReference type="EMBL" id="KZT32549.1"/>
    </source>
</evidence>
<dbReference type="AlphaFoldDB" id="A0A165XU30"/>
<reference evidence="2 3" key="1">
    <citation type="journal article" date="2016" name="Mol. Biol. Evol.">
        <title>Comparative Genomics of Early-Diverging Mushroom-Forming Fungi Provides Insights into the Origins of Lignocellulose Decay Capabilities.</title>
        <authorList>
            <person name="Nagy L.G."/>
            <person name="Riley R."/>
            <person name="Tritt A."/>
            <person name="Adam C."/>
            <person name="Daum C."/>
            <person name="Floudas D."/>
            <person name="Sun H."/>
            <person name="Yadav J.S."/>
            <person name="Pangilinan J."/>
            <person name="Larsson K.H."/>
            <person name="Matsuura K."/>
            <person name="Barry K."/>
            <person name="Labutti K."/>
            <person name="Kuo R."/>
            <person name="Ohm R.A."/>
            <person name="Bhattacharya S.S."/>
            <person name="Shirouzu T."/>
            <person name="Yoshinaga Y."/>
            <person name="Martin F.M."/>
            <person name="Grigoriev I.V."/>
            <person name="Hibbett D.S."/>
        </authorList>
    </citation>
    <scope>NUCLEOTIDE SEQUENCE [LARGE SCALE GENOMIC DNA]</scope>
    <source>
        <strain evidence="2 3">HHB10207 ss-3</strain>
    </source>
</reference>
<keyword evidence="3" id="KW-1185">Reference proteome</keyword>
<sequence length="718" mass="80712">MSFTGSTQISDTSSITRDGRPPFDLRKLILECETNSYTVVAAVTRLILAREPNNSADAAAQDIDEWILQNERWLRSSNGSRWSYGLVKIHDFPAIFGNSAEGCSAITVTRPNFAMGYNILDLRRAAQIYLQPSIADFVMNFHRITQGVLEGLEWNNLFVAGGIVLGTLLSPSGAALGSETPAEFTNSDIDLYIHGLGPEAACRKIQEIYDVVQSNLPRDTSILVVRNSQTVTFFSKYPIRRIQIVLKLVDTPKDVLLNFDLDICAVGFDGVEVYMLPRAVRALETGYNVFTMDLIDGHFLGDRRASQQDRIFKYANKGYGIRFLPSYVDALRTYDSAGSSVLDPVAFRVHDLVTISKMSREWVSRLIDRYIRWGHTTRPTVVPGRVSRGTQESSPPEDRPVFTHAMLESRKQINHDFWSPRSCLSAFALLMRHVALWERNVKGHIRLQDDIWAAQVYSAINADGYSYYDNPKYPWDENFTFEGFVAHINAYNTGLVNAMLQDTASGVTPTYRVSFDALAKMGVRMTYASNICDILDPSHNIVVPIFLPRECVRLINQTVRAALSKAGVENPQMPLRVINGGTKDERDGIEDIYKMADANGDRVAVPVAWTLDRISMWQKIDRRIDEIFELLWASYRSLRRSFISHDSCIHFEERLLGIVDGSAGSRGRRDEYSAFVEWVNTTPLADRGNYGAMGEGFSHDTDSDREGSQDGFGSDTDI</sequence>
<dbReference type="Proteomes" id="UP000076798">
    <property type="component" value="Unassembled WGS sequence"/>
</dbReference>
<organism evidence="2 3">
    <name type="scientific">Sistotremastrum suecicum HHB10207 ss-3</name>
    <dbReference type="NCBI Taxonomy" id="1314776"/>
    <lineage>
        <taxon>Eukaryota</taxon>
        <taxon>Fungi</taxon>
        <taxon>Dikarya</taxon>
        <taxon>Basidiomycota</taxon>
        <taxon>Agaricomycotina</taxon>
        <taxon>Agaricomycetes</taxon>
        <taxon>Sistotremastrales</taxon>
        <taxon>Sistotremastraceae</taxon>
        <taxon>Sistotremastrum</taxon>
    </lineage>
</organism>
<dbReference type="EMBL" id="KV428319">
    <property type="protein sequence ID" value="KZT32549.1"/>
    <property type="molecule type" value="Genomic_DNA"/>
</dbReference>